<dbReference type="RefSeq" id="XP_011411478.1">
    <property type="nucleotide sequence ID" value="XM_011413176.1"/>
</dbReference>
<gene>
    <name evidence="1" type="ORF">MAA_11196</name>
</gene>
<sequence length="168" mass="19528">MREYSQTKPSVYFGTTNPSSYLVLFLNEARRRWITSNDRMKGFPVYIPPAEVRRLCLQLLKQYASGDVPGDFYLRHVVLSVDNSGKHSLECFGSSKYLLDCTEEAPGPAYELKGLLELPLCLASQYCQNDVFDWQQNPIPWEKRRVLDPDYLARVIDHMQRNRFLTVD</sequence>
<reference evidence="1 2" key="1">
    <citation type="journal article" date="2011" name="PLoS Genet.">
        <title>Genome sequencing and comparative transcriptomics of the model entomopathogenic fungi Metarhizium anisopliae and M. acridum.</title>
        <authorList>
            <person name="Gao Q."/>
            <person name="Jin K."/>
            <person name="Ying S.H."/>
            <person name="Zhang Y."/>
            <person name="Xiao G."/>
            <person name="Shang Y."/>
            <person name="Duan Z."/>
            <person name="Hu X."/>
            <person name="Xie X.Q."/>
            <person name="Zhou G."/>
            <person name="Peng G."/>
            <person name="Luo Z."/>
            <person name="Huang W."/>
            <person name="Wang B."/>
            <person name="Fang W."/>
            <person name="Wang S."/>
            <person name="Zhong Y."/>
            <person name="Ma L.J."/>
            <person name="St Leger R.J."/>
            <person name="Zhao G.P."/>
            <person name="Pei Y."/>
            <person name="Feng M.G."/>
            <person name="Xia Y."/>
            <person name="Wang C."/>
        </authorList>
    </citation>
    <scope>NUCLEOTIDE SEQUENCE [LARGE SCALE GENOMIC DNA]</scope>
    <source>
        <strain evidence="2">ARSEF 23 / ATCC MYA-3075</strain>
    </source>
</reference>
<dbReference type="KEGG" id="maj:MAA_11196"/>
<dbReference type="EMBL" id="ADNJ02000005">
    <property type="protein sequence ID" value="KHO11118.1"/>
    <property type="molecule type" value="Genomic_DNA"/>
</dbReference>
<dbReference type="AlphaFoldDB" id="A0A0B2X8B5"/>
<reference evidence="1 2" key="2">
    <citation type="journal article" date="2014" name="Proc. Natl. Acad. Sci. U.S.A.">
        <title>Trajectory and genomic determinants of fungal-pathogen speciation and host adaptation.</title>
        <authorList>
            <person name="Hu X."/>
            <person name="Xiao G."/>
            <person name="Zheng P."/>
            <person name="Shang Y."/>
            <person name="Su Y."/>
            <person name="Zhang X."/>
            <person name="Liu X."/>
            <person name="Zhan S."/>
            <person name="St Leger R.J."/>
            <person name="Wang C."/>
        </authorList>
    </citation>
    <scope>GENOME REANNOTATION</scope>
    <source>
        <strain evidence="2">ARSEF 23 / ATCC MYA-3075</strain>
    </source>
</reference>
<dbReference type="Proteomes" id="UP000002498">
    <property type="component" value="Unassembled WGS sequence"/>
</dbReference>
<proteinExistence type="predicted"/>
<accession>A0A0B2X8B5</accession>
<protein>
    <submittedName>
        <fullName evidence="1">Uncharacterized protein</fullName>
    </submittedName>
</protein>
<keyword evidence="2" id="KW-1185">Reference proteome</keyword>
<evidence type="ECO:0000313" key="2">
    <source>
        <dbReference type="Proteomes" id="UP000002498"/>
    </source>
</evidence>
<evidence type="ECO:0000313" key="1">
    <source>
        <dbReference type="EMBL" id="KHO11118.1"/>
    </source>
</evidence>
<organism evidence="1 2">
    <name type="scientific">Metarhizium robertsii (strain ARSEF 23 / ATCC MYA-3075)</name>
    <name type="common">Metarhizium anisopliae (strain ARSEF 23)</name>
    <dbReference type="NCBI Taxonomy" id="655844"/>
    <lineage>
        <taxon>Eukaryota</taxon>
        <taxon>Fungi</taxon>
        <taxon>Dikarya</taxon>
        <taxon>Ascomycota</taxon>
        <taxon>Pezizomycotina</taxon>
        <taxon>Sordariomycetes</taxon>
        <taxon>Hypocreomycetidae</taxon>
        <taxon>Hypocreales</taxon>
        <taxon>Clavicipitaceae</taxon>
        <taxon>Metarhizium</taxon>
    </lineage>
</organism>
<dbReference type="GeneID" id="23632644"/>
<name>A0A0B2X8B5_METRA</name>
<comment type="caution">
    <text evidence="1">The sequence shown here is derived from an EMBL/GenBank/DDBJ whole genome shotgun (WGS) entry which is preliminary data.</text>
</comment>
<dbReference type="HOGENOM" id="CLU_1768550_0_0_1"/>